<evidence type="ECO:0000256" key="9">
    <source>
        <dbReference type="ARBA" id="ARBA00034247"/>
    </source>
</evidence>
<reference evidence="12 13" key="1">
    <citation type="submission" date="2014-07" db="EMBL/GenBank/DDBJ databases">
        <title>Draft Genome Sequences of Environmental Pseudomonas syringae strains.</title>
        <authorList>
            <person name="Baltrus D.A."/>
            <person name="Berge O."/>
            <person name="Morris C."/>
        </authorList>
    </citation>
    <scope>NUCLEOTIDE SEQUENCE [LARGE SCALE GENOMIC DNA]</scope>
    <source>
        <strain evidence="12 13">CEB003</strain>
    </source>
</reference>
<sequence length="516" mass="56896">MPVVIHEVAVTEDRLKRLPLIVLTVFFIGFVCIALLGLLALHLAEAKRHELKQAEISSSNIARAMAQQAEDTFDEADFALQNLLGWLQAYGHESPQKIRLHDLLLSQVQALSQLHGLFVFDAHGNWLISSFAQMPTETTVADRAYFKYHETNPDLSPHIGAPIRSRENGEWIIPLSRRINNAQGEFEGVVLAALNMTYFDDFFKGFNIDTNGAMLLASADGTLLTRRPWTSKLVGVSIANGEIFREHNANPLSNTALIKSALDGQVRIVGYKWLSKYPLVVAAAVSESAILHEWYNTAYRTSLITGGVIVVICLFGFLVIVQVKNGIRVEADLRKAQSALELLATHDALTGLANRRLFETSFKTELKRGARQRQPVSLIMMDIDFFKSFNDAYGHIAGDRCLAQVAETVQQCSQRPSDLAVRFGGEEFAVLLPGTDAAGAWVIAELIRNRVADLNITHDANPLGKLTISLGCHTLIPAGDESIAEIIGKADAALYKAKRTGRNQTKVFESEPVRQA</sequence>
<evidence type="ECO:0000256" key="5">
    <source>
        <dbReference type="ARBA" id="ARBA00022475"/>
    </source>
</evidence>
<keyword evidence="8 10" id="KW-0472">Membrane</keyword>
<dbReference type="AlphaFoldDB" id="A0A085UMX3"/>
<dbReference type="InterPro" id="IPR043128">
    <property type="entry name" value="Rev_trsase/Diguanyl_cyclase"/>
</dbReference>
<dbReference type="GO" id="GO:0052621">
    <property type="term" value="F:diguanylate cyclase activity"/>
    <property type="evidence" value="ECO:0007669"/>
    <property type="project" value="UniProtKB-EC"/>
</dbReference>
<evidence type="ECO:0000256" key="10">
    <source>
        <dbReference type="SAM" id="Phobius"/>
    </source>
</evidence>
<dbReference type="InterPro" id="IPR000160">
    <property type="entry name" value="GGDEF_dom"/>
</dbReference>
<dbReference type="GO" id="GO:0005886">
    <property type="term" value="C:plasma membrane"/>
    <property type="evidence" value="ECO:0007669"/>
    <property type="project" value="UniProtKB-SubCell"/>
</dbReference>
<dbReference type="CDD" id="cd12914">
    <property type="entry name" value="PDC1_DGC_like"/>
    <property type="match status" value="1"/>
</dbReference>
<gene>
    <name evidence="12" type="ORF">IV02_29315</name>
</gene>
<evidence type="ECO:0000256" key="7">
    <source>
        <dbReference type="ARBA" id="ARBA00022989"/>
    </source>
</evidence>
<dbReference type="InterPro" id="IPR050469">
    <property type="entry name" value="Diguanylate_Cyclase"/>
</dbReference>
<feature type="domain" description="GGDEF" evidence="11">
    <location>
        <begin position="374"/>
        <end position="510"/>
    </location>
</feature>
<dbReference type="RefSeq" id="WP_020293144.1">
    <property type="nucleotide sequence ID" value="NZ_JPQT01000163.1"/>
</dbReference>
<protein>
    <recommendedName>
        <fullName evidence="4">diguanylate cyclase</fullName>
        <ecNumber evidence="4">2.7.7.65</ecNumber>
    </recommendedName>
</protein>
<dbReference type="GO" id="GO:1902201">
    <property type="term" value="P:negative regulation of bacterial-type flagellum-dependent cell motility"/>
    <property type="evidence" value="ECO:0007669"/>
    <property type="project" value="TreeGrafter"/>
</dbReference>
<dbReference type="CDD" id="cd01949">
    <property type="entry name" value="GGDEF"/>
    <property type="match status" value="1"/>
</dbReference>
<evidence type="ECO:0000256" key="4">
    <source>
        <dbReference type="ARBA" id="ARBA00012528"/>
    </source>
</evidence>
<dbReference type="EC" id="2.7.7.65" evidence="4"/>
<comment type="caution">
    <text evidence="12">The sequence shown here is derived from an EMBL/GenBank/DDBJ whole genome shotgun (WGS) entry which is preliminary data.</text>
</comment>
<comment type="cofactor">
    <cofactor evidence="1">
        <name>Mg(2+)</name>
        <dbReference type="ChEBI" id="CHEBI:18420"/>
    </cofactor>
</comment>
<dbReference type="EMBL" id="JPQT01000163">
    <property type="protein sequence ID" value="KFE44536.1"/>
    <property type="molecule type" value="Genomic_DNA"/>
</dbReference>
<evidence type="ECO:0000256" key="3">
    <source>
        <dbReference type="ARBA" id="ARBA00004651"/>
    </source>
</evidence>
<comment type="catalytic activity">
    <reaction evidence="9">
        <text>2 GTP = 3',3'-c-di-GMP + 2 diphosphate</text>
        <dbReference type="Rhea" id="RHEA:24898"/>
        <dbReference type="ChEBI" id="CHEBI:33019"/>
        <dbReference type="ChEBI" id="CHEBI:37565"/>
        <dbReference type="ChEBI" id="CHEBI:58805"/>
        <dbReference type="EC" id="2.7.7.65"/>
    </reaction>
</comment>
<keyword evidence="7 10" id="KW-1133">Transmembrane helix</keyword>
<dbReference type="InterPro" id="IPR033479">
    <property type="entry name" value="dCache_1"/>
</dbReference>
<dbReference type="GO" id="GO:0043709">
    <property type="term" value="P:cell adhesion involved in single-species biofilm formation"/>
    <property type="evidence" value="ECO:0007669"/>
    <property type="project" value="TreeGrafter"/>
</dbReference>
<dbReference type="InterPro" id="IPR029787">
    <property type="entry name" value="Nucleotide_cyclase"/>
</dbReference>
<dbReference type="SUPFAM" id="SSF55073">
    <property type="entry name" value="Nucleotide cyclase"/>
    <property type="match status" value="1"/>
</dbReference>
<proteinExistence type="predicted"/>
<feature type="transmembrane region" description="Helical" evidence="10">
    <location>
        <begin position="301"/>
        <end position="321"/>
    </location>
</feature>
<comment type="subcellular location">
    <subcellularLocation>
        <location evidence="2">Cell inner membrane</location>
    </subcellularLocation>
    <subcellularLocation>
        <location evidence="3">Cell membrane</location>
        <topology evidence="3">Multi-pass membrane protein</topology>
    </subcellularLocation>
</comment>
<dbReference type="Pfam" id="PF02743">
    <property type="entry name" value="dCache_1"/>
    <property type="match status" value="1"/>
</dbReference>
<evidence type="ECO:0000259" key="11">
    <source>
        <dbReference type="PROSITE" id="PS50887"/>
    </source>
</evidence>
<evidence type="ECO:0000313" key="12">
    <source>
        <dbReference type="EMBL" id="KFE44536.1"/>
    </source>
</evidence>
<keyword evidence="6 10" id="KW-0812">Transmembrane</keyword>
<dbReference type="Pfam" id="PF00990">
    <property type="entry name" value="GGDEF"/>
    <property type="match status" value="1"/>
</dbReference>
<dbReference type="PANTHER" id="PTHR45138:SF9">
    <property type="entry name" value="DIGUANYLATE CYCLASE DGCM-RELATED"/>
    <property type="match status" value="1"/>
</dbReference>
<dbReference type="FunFam" id="3.30.70.270:FF:000001">
    <property type="entry name" value="Diguanylate cyclase domain protein"/>
    <property type="match status" value="1"/>
</dbReference>
<keyword evidence="5" id="KW-1003">Cell membrane</keyword>
<organism evidence="12 13">
    <name type="scientific">Pseudomonas syringae</name>
    <dbReference type="NCBI Taxonomy" id="317"/>
    <lineage>
        <taxon>Bacteria</taxon>
        <taxon>Pseudomonadati</taxon>
        <taxon>Pseudomonadota</taxon>
        <taxon>Gammaproteobacteria</taxon>
        <taxon>Pseudomonadales</taxon>
        <taxon>Pseudomonadaceae</taxon>
        <taxon>Pseudomonas</taxon>
    </lineage>
</organism>
<dbReference type="PANTHER" id="PTHR45138">
    <property type="entry name" value="REGULATORY COMPONENTS OF SENSORY TRANSDUCTION SYSTEM"/>
    <property type="match status" value="1"/>
</dbReference>
<dbReference type="PATRIC" id="fig|317.174.peg.5983"/>
<name>A0A085UMX3_PSESX</name>
<evidence type="ECO:0000256" key="8">
    <source>
        <dbReference type="ARBA" id="ARBA00023136"/>
    </source>
</evidence>
<dbReference type="Gene3D" id="3.30.70.270">
    <property type="match status" value="1"/>
</dbReference>
<dbReference type="NCBIfam" id="TIGR00254">
    <property type="entry name" value="GGDEF"/>
    <property type="match status" value="1"/>
</dbReference>
<dbReference type="SMART" id="SM00267">
    <property type="entry name" value="GGDEF"/>
    <property type="match status" value="1"/>
</dbReference>
<evidence type="ECO:0000256" key="6">
    <source>
        <dbReference type="ARBA" id="ARBA00022692"/>
    </source>
</evidence>
<dbReference type="PROSITE" id="PS50887">
    <property type="entry name" value="GGDEF"/>
    <property type="match status" value="1"/>
</dbReference>
<dbReference type="Gene3D" id="3.30.450.20">
    <property type="entry name" value="PAS domain"/>
    <property type="match status" value="2"/>
</dbReference>
<evidence type="ECO:0000313" key="13">
    <source>
        <dbReference type="Proteomes" id="UP000028643"/>
    </source>
</evidence>
<feature type="transmembrane region" description="Helical" evidence="10">
    <location>
        <begin position="20"/>
        <end position="44"/>
    </location>
</feature>
<accession>A0A085UMX3</accession>
<evidence type="ECO:0000256" key="2">
    <source>
        <dbReference type="ARBA" id="ARBA00004533"/>
    </source>
</evidence>
<dbReference type="Proteomes" id="UP000028643">
    <property type="component" value="Unassembled WGS sequence"/>
</dbReference>
<dbReference type="CDD" id="cd12915">
    <property type="entry name" value="PDC2_DGC_like"/>
    <property type="match status" value="1"/>
</dbReference>
<evidence type="ECO:0000256" key="1">
    <source>
        <dbReference type="ARBA" id="ARBA00001946"/>
    </source>
</evidence>